<comment type="similarity">
    <text evidence="1">Belongs to the short-chain dehydrogenases/reductases (SDR) family.</text>
</comment>
<reference evidence="2 3" key="1">
    <citation type="submission" date="2020-05" db="EMBL/GenBank/DDBJ databases">
        <title>Paenibacillus glebae, sp. nov., Paenibacillus humi sp. nov., Paenibacillus pedi sp. nov., Paenibacillus terrestris sp. nov. and Paenibacillus terricola sp. nov., isolated from a forest top soil sample.</title>
        <authorList>
            <person name="Qi S."/>
            <person name="Carlier A."/>
            <person name="Cnockaert M."/>
            <person name="Vandamme P."/>
        </authorList>
    </citation>
    <scope>NUCLEOTIDE SEQUENCE [LARGE SCALE GENOMIC DNA]</scope>
    <source>
        <strain evidence="2 3">LMG 29502</strain>
    </source>
</reference>
<organism evidence="2 3">
    <name type="scientific">Paenibacillus tritici</name>
    <dbReference type="NCBI Taxonomy" id="1873425"/>
    <lineage>
        <taxon>Bacteria</taxon>
        <taxon>Bacillati</taxon>
        <taxon>Bacillota</taxon>
        <taxon>Bacilli</taxon>
        <taxon>Bacillales</taxon>
        <taxon>Paenibacillaceae</taxon>
        <taxon>Paenibacillus</taxon>
    </lineage>
</organism>
<evidence type="ECO:0000313" key="3">
    <source>
        <dbReference type="Proteomes" id="UP000711047"/>
    </source>
</evidence>
<dbReference type="EMBL" id="JABMKX010000010">
    <property type="protein sequence ID" value="NQX47562.1"/>
    <property type="molecule type" value="Genomic_DNA"/>
</dbReference>
<keyword evidence="3" id="KW-1185">Reference proteome</keyword>
<dbReference type="InterPro" id="IPR002347">
    <property type="entry name" value="SDR_fam"/>
</dbReference>
<dbReference type="Gene3D" id="3.40.50.720">
    <property type="entry name" value="NAD(P)-binding Rossmann-like Domain"/>
    <property type="match status" value="1"/>
</dbReference>
<dbReference type="Pfam" id="PF13561">
    <property type="entry name" value="adh_short_C2"/>
    <property type="match status" value="1"/>
</dbReference>
<comment type="caution">
    <text evidence="2">The sequence shown here is derived from an EMBL/GenBank/DDBJ whole genome shotgun (WGS) entry which is preliminary data.</text>
</comment>
<accession>A0ABX2DSB4</accession>
<dbReference type="PRINTS" id="PR00081">
    <property type="entry name" value="GDHRDH"/>
</dbReference>
<dbReference type="InterPro" id="IPR020904">
    <property type="entry name" value="Sc_DH/Rdtase_CS"/>
</dbReference>
<gene>
    <name evidence="2" type="ORF">HQN87_19690</name>
</gene>
<dbReference type="PANTHER" id="PTHR42760:SF40">
    <property type="entry name" value="3-OXOACYL-[ACYL-CARRIER-PROTEIN] REDUCTASE, CHLOROPLASTIC"/>
    <property type="match status" value="1"/>
</dbReference>
<dbReference type="NCBIfam" id="NF005559">
    <property type="entry name" value="PRK07231.1"/>
    <property type="match status" value="1"/>
</dbReference>
<dbReference type="SUPFAM" id="SSF51735">
    <property type="entry name" value="NAD(P)-binding Rossmann-fold domains"/>
    <property type="match status" value="1"/>
</dbReference>
<proteinExistence type="inferred from homology"/>
<sequence length="265" mass="28768">MNDMADNSISVPVKKLSGQVAVVTGASRGIGASVAKSLAEAGASLVLTELPERMDALQAFSADLERLYKIKAMTVGLDVTKYIEIKQLIEQIKNVFGHIDILVNNAGINMLVPALQVSPEQWDRILDVNLKGSFFVTQEAAKLMIPSKKGSIIFIASQHGVVGNEHRAPYCASKAALIHLCKALAIEWSKYGIRINAISPTFVETSENEAFLQDANFLRVQLPRIPLRRMAKPSDIAEAVLFLASNSSNMITGHNLIIDGGWTAQ</sequence>
<dbReference type="PANTHER" id="PTHR42760">
    <property type="entry name" value="SHORT-CHAIN DEHYDROGENASES/REDUCTASES FAMILY MEMBER"/>
    <property type="match status" value="1"/>
</dbReference>
<dbReference type="Proteomes" id="UP000711047">
    <property type="component" value="Unassembled WGS sequence"/>
</dbReference>
<dbReference type="RefSeq" id="WP_173136842.1">
    <property type="nucleotide sequence ID" value="NZ_JABMKX010000010.1"/>
</dbReference>
<evidence type="ECO:0000256" key="1">
    <source>
        <dbReference type="ARBA" id="ARBA00006484"/>
    </source>
</evidence>
<dbReference type="InterPro" id="IPR036291">
    <property type="entry name" value="NAD(P)-bd_dom_sf"/>
</dbReference>
<dbReference type="CDD" id="cd05233">
    <property type="entry name" value="SDR_c"/>
    <property type="match status" value="1"/>
</dbReference>
<protein>
    <submittedName>
        <fullName evidence="2">SDR family oxidoreductase</fullName>
    </submittedName>
</protein>
<evidence type="ECO:0000313" key="2">
    <source>
        <dbReference type="EMBL" id="NQX47562.1"/>
    </source>
</evidence>
<dbReference type="PRINTS" id="PR00080">
    <property type="entry name" value="SDRFAMILY"/>
</dbReference>
<dbReference type="PROSITE" id="PS00061">
    <property type="entry name" value="ADH_SHORT"/>
    <property type="match status" value="1"/>
</dbReference>
<name>A0ABX2DSB4_9BACL</name>